<dbReference type="Proteomes" id="UP001165092">
    <property type="component" value="Unassembled WGS sequence"/>
</dbReference>
<evidence type="ECO:0000313" key="4">
    <source>
        <dbReference type="Proteomes" id="UP001165092"/>
    </source>
</evidence>
<evidence type="ECO:0000256" key="1">
    <source>
        <dbReference type="SAM" id="MobiDB-lite"/>
    </source>
</evidence>
<sequence>MNRRRSAPKKKLTSSSLVILLPLAATGLTLASVLVNVGTGGSMVTWLLTGTSAVVSAAAWLLWWVSRPKRGPRRHGAAGSPSADRDAFE</sequence>
<keyword evidence="4" id="KW-1185">Reference proteome</keyword>
<feature type="transmembrane region" description="Helical" evidence="2">
    <location>
        <begin position="47"/>
        <end position="65"/>
    </location>
</feature>
<dbReference type="EMBL" id="BSQG01000002">
    <property type="protein sequence ID" value="GLU47562.1"/>
    <property type="molecule type" value="Genomic_DNA"/>
</dbReference>
<evidence type="ECO:0000313" key="3">
    <source>
        <dbReference type="EMBL" id="GLU47562.1"/>
    </source>
</evidence>
<keyword evidence="2" id="KW-0472">Membrane</keyword>
<proteinExistence type="predicted"/>
<dbReference type="AlphaFoldDB" id="A0A9W6P5Q3"/>
<protein>
    <submittedName>
        <fullName evidence="3">Uncharacterized protein</fullName>
    </submittedName>
</protein>
<comment type="caution">
    <text evidence="3">The sequence shown here is derived from an EMBL/GenBank/DDBJ whole genome shotgun (WGS) entry which is preliminary data.</text>
</comment>
<dbReference type="RefSeq" id="WP_285758666.1">
    <property type="nucleotide sequence ID" value="NZ_BSQG01000002.1"/>
</dbReference>
<name>A0A9W6P5Q3_9ACTN</name>
<gene>
    <name evidence="3" type="ORF">Nans01_19130</name>
</gene>
<reference evidence="3" key="1">
    <citation type="submission" date="2023-02" db="EMBL/GenBank/DDBJ databases">
        <title>Nocardiopsis ansamitocini NBRC 112285.</title>
        <authorList>
            <person name="Ichikawa N."/>
            <person name="Sato H."/>
            <person name="Tonouchi N."/>
        </authorList>
    </citation>
    <scope>NUCLEOTIDE SEQUENCE</scope>
    <source>
        <strain evidence="3">NBRC 112285</strain>
    </source>
</reference>
<keyword evidence="2" id="KW-0812">Transmembrane</keyword>
<organism evidence="3 4">
    <name type="scientific">Nocardiopsis ansamitocini</name>
    <dbReference type="NCBI Taxonomy" id="1670832"/>
    <lineage>
        <taxon>Bacteria</taxon>
        <taxon>Bacillati</taxon>
        <taxon>Actinomycetota</taxon>
        <taxon>Actinomycetes</taxon>
        <taxon>Streptosporangiales</taxon>
        <taxon>Nocardiopsidaceae</taxon>
        <taxon>Nocardiopsis</taxon>
    </lineage>
</organism>
<accession>A0A9W6P5Q3</accession>
<keyword evidence="2" id="KW-1133">Transmembrane helix</keyword>
<feature type="region of interest" description="Disordered" evidence="1">
    <location>
        <begin position="69"/>
        <end position="89"/>
    </location>
</feature>
<evidence type="ECO:0000256" key="2">
    <source>
        <dbReference type="SAM" id="Phobius"/>
    </source>
</evidence>